<protein>
    <submittedName>
        <fullName evidence="1">Uncharacterized protein</fullName>
    </submittedName>
</protein>
<accession>A0A2S5Z534</accession>
<comment type="caution">
    <text evidence="1">The sequence shown here is derived from an EMBL/GenBank/DDBJ whole genome shotgun (WGS) entry which is preliminary data.</text>
</comment>
<dbReference type="EMBL" id="PSSX01000040">
    <property type="protein sequence ID" value="PPI82374.1"/>
    <property type="molecule type" value="Genomic_DNA"/>
</dbReference>
<reference evidence="1 2" key="1">
    <citation type="submission" date="2018-01" db="EMBL/GenBank/DDBJ databases">
        <title>Complete genome sequences of the type strains of Marinobacter flavimaris and Marinobacter maroccanus.</title>
        <authorList>
            <person name="Palau M."/>
            <person name="Boujida N."/>
            <person name="Manresa A."/>
            <person name="Minana-Galbis D."/>
        </authorList>
    </citation>
    <scope>NUCLEOTIDE SEQUENCE [LARGE SCALE GENOMIC DNA]</scope>
    <source>
        <strain evidence="1 2">N4</strain>
    </source>
</reference>
<sequence length="93" mass="10472">MSLLGKEVRFTAQFLRDTGQHIGDWPLKRGTVVRELPLNGGNSLVTVDDAAFGEWKAHSANIELVKSTRNSVVDEDFSDDQLPRNIEDRIDVY</sequence>
<dbReference type="AlphaFoldDB" id="A0A2S5Z534"/>
<proteinExistence type="predicted"/>
<gene>
    <name evidence="1" type="ORF">KEHDKFFH_19930</name>
</gene>
<keyword evidence="2" id="KW-1185">Reference proteome</keyword>
<name>A0A2S5Z534_9GAMM</name>
<evidence type="ECO:0000313" key="1">
    <source>
        <dbReference type="EMBL" id="PPI82374.1"/>
    </source>
</evidence>
<dbReference type="Proteomes" id="UP000239917">
    <property type="component" value="Unassembled WGS sequence"/>
</dbReference>
<organism evidence="1 2">
    <name type="scientific">Marinobacter maroccanus</name>
    <dbReference type="NCBI Taxonomy" id="2055143"/>
    <lineage>
        <taxon>Bacteria</taxon>
        <taxon>Pseudomonadati</taxon>
        <taxon>Pseudomonadota</taxon>
        <taxon>Gammaproteobacteria</taxon>
        <taxon>Pseudomonadales</taxon>
        <taxon>Marinobacteraceae</taxon>
        <taxon>Marinobacter</taxon>
    </lineage>
</organism>
<evidence type="ECO:0000313" key="2">
    <source>
        <dbReference type="Proteomes" id="UP000239917"/>
    </source>
</evidence>